<dbReference type="AlphaFoldDB" id="A0A550CGC7"/>
<comment type="caution">
    <text evidence="1">The sequence shown here is derived from an EMBL/GenBank/DDBJ whole genome shotgun (WGS) entry which is preliminary data.</text>
</comment>
<evidence type="ECO:0000313" key="1">
    <source>
        <dbReference type="EMBL" id="TRM63862.1"/>
    </source>
</evidence>
<proteinExistence type="predicted"/>
<dbReference type="OrthoDB" id="10254720at2759"/>
<organism evidence="1 2">
    <name type="scientific">Schizophyllum amplum</name>
    <dbReference type="NCBI Taxonomy" id="97359"/>
    <lineage>
        <taxon>Eukaryota</taxon>
        <taxon>Fungi</taxon>
        <taxon>Dikarya</taxon>
        <taxon>Basidiomycota</taxon>
        <taxon>Agaricomycotina</taxon>
        <taxon>Agaricomycetes</taxon>
        <taxon>Agaricomycetidae</taxon>
        <taxon>Agaricales</taxon>
        <taxon>Schizophyllaceae</taxon>
        <taxon>Schizophyllum</taxon>
    </lineage>
</organism>
<sequence>MPISRHFLLPTRSRGYWRSGAHSWLMRVSVNRRRAPWPRGSRSPSLSPSSPFHTFPEAIHPRIMTDTCIRVLLHPDIGGSRAVREWMCV</sequence>
<protein>
    <submittedName>
        <fullName evidence="1">Uncharacterized protein</fullName>
    </submittedName>
</protein>
<reference evidence="1 2" key="1">
    <citation type="journal article" date="2019" name="New Phytol.">
        <title>Comparative genomics reveals unique wood-decay strategies and fruiting body development in the Schizophyllaceae.</title>
        <authorList>
            <person name="Almasi E."/>
            <person name="Sahu N."/>
            <person name="Krizsan K."/>
            <person name="Balint B."/>
            <person name="Kovacs G.M."/>
            <person name="Kiss B."/>
            <person name="Cseklye J."/>
            <person name="Drula E."/>
            <person name="Henrissat B."/>
            <person name="Nagy I."/>
            <person name="Chovatia M."/>
            <person name="Adam C."/>
            <person name="LaButti K."/>
            <person name="Lipzen A."/>
            <person name="Riley R."/>
            <person name="Grigoriev I.V."/>
            <person name="Nagy L.G."/>
        </authorList>
    </citation>
    <scope>NUCLEOTIDE SEQUENCE [LARGE SCALE GENOMIC DNA]</scope>
    <source>
        <strain evidence="1 2">NL-1724</strain>
    </source>
</reference>
<keyword evidence="2" id="KW-1185">Reference proteome</keyword>
<dbReference type="Proteomes" id="UP000320762">
    <property type="component" value="Unassembled WGS sequence"/>
</dbReference>
<evidence type="ECO:0000313" key="2">
    <source>
        <dbReference type="Proteomes" id="UP000320762"/>
    </source>
</evidence>
<name>A0A550CGC7_9AGAR</name>
<gene>
    <name evidence="1" type="ORF">BD626DRAFT_261851</name>
</gene>
<accession>A0A550CGC7</accession>
<dbReference type="EMBL" id="VDMD01000008">
    <property type="protein sequence ID" value="TRM63862.1"/>
    <property type="molecule type" value="Genomic_DNA"/>
</dbReference>